<evidence type="ECO:0000313" key="4">
    <source>
        <dbReference type="Proteomes" id="UP001497512"/>
    </source>
</evidence>
<sequence>MAISEGRALLRPLGLINIIVSHVSAILAGWSVNKYIDYSSSGALGSTSGFGNGATGYFLVFALSASVVGVASVVVGAYHLRVWRTDSLSAANAAAVIAGHFSLLAFGFACKEISIGGPRSKKLKALEVLMIILALVQLLYLLALHAGHFLGPNYGPSHGNTAATPGTGIGPKTGNYGTSAASDV</sequence>
<evidence type="ECO:0000256" key="2">
    <source>
        <dbReference type="SAM" id="Phobius"/>
    </source>
</evidence>
<feature type="transmembrane region" description="Helical" evidence="2">
    <location>
        <begin position="90"/>
        <end position="109"/>
    </location>
</feature>
<feature type="transmembrane region" description="Helical" evidence="2">
    <location>
        <begin position="12"/>
        <end position="36"/>
    </location>
</feature>
<dbReference type="EMBL" id="OZ019905">
    <property type="protein sequence ID" value="CAK9202126.1"/>
    <property type="molecule type" value="Genomic_DNA"/>
</dbReference>
<keyword evidence="4" id="KW-1185">Reference proteome</keyword>
<keyword evidence="2" id="KW-0812">Transmembrane</keyword>
<gene>
    <name evidence="3" type="ORF">CSSPTR1EN2_LOCUS6251</name>
</gene>
<organism evidence="3 4">
    <name type="scientific">Sphagnum troendelagicum</name>
    <dbReference type="NCBI Taxonomy" id="128251"/>
    <lineage>
        <taxon>Eukaryota</taxon>
        <taxon>Viridiplantae</taxon>
        <taxon>Streptophyta</taxon>
        <taxon>Embryophyta</taxon>
        <taxon>Bryophyta</taxon>
        <taxon>Sphagnophytina</taxon>
        <taxon>Sphagnopsida</taxon>
        <taxon>Sphagnales</taxon>
        <taxon>Sphagnaceae</taxon>
        <taxon>Sphagnum</taxon>
    </lineage>
</organism>
<reference evidence="3" key="1">
    <citation type="submission" date="2024-02" db="EMBL/GenBank/DDBJ databases">
        <authorList>
            <consortium name="ELIXIR-Norway"/>
            <consortium name="Elixir Norway"/>
        </authorList>
    </citation>
    <scope>NUCLEOTIDE SEQUENCE</scope>
</reference>
<dbReference type="InterPro" id="IPR008390">
    <property type="entry name" value="AWPM-19"/>
</dbReference>
<evidence type="ECO:0000313" key="3">
    <source>
        <dbReference type="EMBL" id="CAK9202126.1"/>
    </source>
</evidence>
<evidence type="ECO:0000256" key="1">
    <source>
        <dbReference type="SAM" id="MobiDB-lite"/>
    </source>
</evidence>
<accession>A0ABP0TPY7</accession>
<dbReference type="PANTHER" id="PTHR33294">
    <property type="entry name" value="AWPM-19-LIKE FAMILY PROTEIN"/>
    <property type="match status" value="1"/>
</dbReference>
<dbReference type="PANTHER" id="PTHR33294:SF5">
    <property type="entry name" value="AWPM-19-LIKE FAMILY PROTEIN"/>
    <property type="match status" value="1"/>
</dbReference>
<keyword evidence="2" id="KW-0472">Membrane</keyword>
<dbReference type="Proteomes" id="UP001497512">
    <property type="component" value="Chromosome 13"/>
</dbReference>
<keyword evidence="2" id="KW-1133">Transmembrane helix</keyword>
<dbReference type="Pfam" id="PF05512">
    <property type="entry name" value="AWPM-19"/>
    <property type="match status" value="1"/>
</dbReference>
<feature type="region of interest" description="Disordered" evidence="1">
    <location>
        <begin position="161"/>
        <end position="184"/>
    </location>
</feature>
<feature type="transmembrane region" description="Helical" evidence="2">
    <location>
        <begin position="56"/>
        <end position="78"/>
    </location>
</feature>
<protein>
    <submittedName>
        <fullName evidence="3">Uncharacterized protein</fullName>
    </submittedName>
</protein>
<feature type="transmembrane region" description="Helical" evidence="2">
    <location>
        <begin position="129"/>
        <end position="150"/>
    </location>
</feature>
<feature type="compositionally biased region" description="Polar residues" evidence="1">
    <location>
        <begin position="175"/>
        <end position="184"/>
    </location>
</feature>
<name>A0ABP0TPY7_9BRYO</name>
<proteinExistence type="predicted"/>